<evidence type="ECO:0000256" key="5">
    <source>
        <dbReference type="ARBA" id="ARBA00022692"/>
    </source>
</evidence>
<evidence type="ECO:0000256" key="7">
    <source>
        <dbReference type="ARBA" id="ARBA00023004"/>
    </source>
</evidence>
<keyword evidence="17" id="KW-1185">Reference proteome</keyword>
<keyword evidence="11 12" id="KW-0998">Cell outer membrane</keyword>
<dbReference type="SUPFAM" id="SSF56935">
    <property type="entry name" value="Porins"/>
    <property type="match status" value="1"/>
</dbReference>
<sequence length="725" mass="79796">MSIIGHGSTRQVQTLSASMMSQAVPGTSPLKLVGALPGIAFNSGDPLGIDLWSQSLYMRGFFSNQLGFTLDGMPLGIQTYGSPQGLNVMNAISQQNIRKVDVSQGAGSVDTPSSSNLGGVLQFSSIDPSDRRGGKTSQTFGSNDSFMTFIRLESGKLNRTGTKFYVSYNRGEESKWKGSGSQFIQQVNAKLVQPLGEKTTLKAFFNWDQVSADTYGDLSLDGLHKLGSRLDYYKPNYAAAYRTALYAAGLPGGALPAGYSVLNDPVDASYYDGPATSHDYFGGASLDTHLTSQLDWKTTLYGHGKGFNAYWTNAYVPSPSGAPLAEQNEGSVSQRGGLTSAMTYKIAHHVINAGIWYEYGEYTPFYDFYNEPVLGQGAPLDPKKSLPAPFAEAWRLHYNNNTIQTHLQDTYSILPNLKINAGFRSLFFKGSNTVLSNNPEYSGGTPPSGTMRNDAAFLPQFSINYQITHRNELFFDFSKNMRIFPESGYNQASPWGVATQALFENEKQTLKPETDYVFEGGYRYNSPRITGLLTAYHTDFRNRLATLTEGNLVDAESVLANVGNVDMNGVDAQLVIRPIDGLSLSNNVSYNSSKYQSNLTQEGVLYTLKGKQEVNYPKFMWKTNLSYEYKGAFAHIDVMYMGKRYLSYNNDTKLPGYWLANFGSGYHFGNLSVLRDVTVSFNIYNLFNTTYISNSGESGNPLSGDYQSFQIGAPRQFFGTISAGF</sequence>
<protein>
    <submittedName>
        <fullName evidence="16">TonB-dependent receptor</fullName>
    </submittedName>
</protein>
<proteinExistence type="inferred from homology"/>
<keyword evidence="10 12" id="KW-0472">Membrane</keyword>
<keyword evidence="3 12" id="KW-1134">Transmembrane beta strand</keyword>
<dbReference type="InterPro" id="IPR012910">
    <property type="entry name" value="Plug_dom"/>
</dbReference>
<keyword evidence="2 12" id="KW-0813">Transport</keyword>
<organism evidence="16 17">
    <name type="scientific">Asaia spathodeae</name>
    <dbReference type="NCBI Taxonomy" id="657016"/>
    <lineage>
        <taxon>Bacteria</taxon>
        <taxon>Pseudomonadati</taxon>
        <taxon>Pseudomonadota</taxon>
        <taxon>Alphaproteobacteria</taxon>
        <taxon>Acetobacterales</taxon>
        <taxon>Acetobacteraceae</taxon>
        <taxon>Asaia</taxon>
    </lineage>
</organism>
<dbReference type="Gene3D" id="2.170.130.10">
    <property type="entry name" value="TonB-dependent receptor, plug domain"/>
    <property type="match status" value="1"/>
</dbReference>
<feature type="domain" description="TonB-dependent receptor-like beta-barrel" evidence="14">
    <location>
        <begin position="229"/>
        <end position="686"/>
    </location>
</feature>
<evidence type="ECO:0000256" key="10">
    <source>
        <dbReference type="ARBA" id="ARBA00023136"/>
    </source>
</evidence>
<evidence type="ECO:0000256" key="8">
    <source>
        <dbReference type="ARBA" id="ARBA00023065"/>
    </source>
</evidence>
<evidence type="ECO:0000256" key="12">
    <source>
        <dbReference type="PROSITE-ProRule" id="PRU01360"/>
    </source>
</evidence>
<dbReference type="InterPro" id="IPR037066">
    <property type="entry name" value="Plug_dom_sf"/>
</dbReference>
<dbReference type="PROSITE" id="PS52016">
    <property type="entry name" value="TONB_DEPENDENT_REC_3"/>
    <property type="match status" value="1"/>
</dbReference>
<gene>
    <name evidence="16" type="ORF">HW542_10905</name>
</gene>
<comment type="caution">
    <text evidence="16">The sequence shown here is derived from an EMBL/GenBank/DDBJ whole genome shotgun (WGS) entry which is preliminary data.</text>
</comment>
<dbReference type="Pfam" id="PF07715">
    <property type="entry name" value="Plug"/>
    <property type="match status" value="1"/>
</dbReference>
<evidence type="ECO:0000256" key="2">
    <source>
        <dbReference type="ARBA" id="ARBA00022448"/>
    </source>
</evidence>
<reference evidence="16 17" key="1">
    <citation type="submission" date="2020-06" db="EMBL/GenBank/DDBJ databases">
        <title>Synonyms of Asaia species.</title>
        <authorList>
            <person name="Sombolestani A."/>
        </authorList>
    </citation>
    <scope>NUCLEOTIDE SEQUENCE [LARGE SCALE GENOMIC DNA]</scope>
    <source>
        <strain evidence="16 17">LMG 27047</strain>
    </source>
</reference>
<accession>A0ABX2P5V2</accession>
<evidence type="ECO:0000313" key="17">
    <source>
        <dbReference type="Proteomes" id="UP001516351"/>
    </source>
</evidence>
<dbReference type="RefSeq" id="WP_267312140.1">
    <property type="nucleotide sequence ID" value="NZ_JABXXV010000005.1"/>
</dbReference>
<keyword evidence="16" id="KW-0675">Receptor</keyword>
<comment type="subcellular location">
    <subcellularLocation>
        <location evidence="1 12">Cell outer membrane</location>
        <topology evidence="1 12">Multi-pass membrane protein</topology>
    </subcellularLocation>
</comment>
<evidence type="ECO:0000256" key="11">
    <source>
        <dbReference type="ARBA" id="ARBA00023237"/>
    </source>
</evidence>
<keyword evidence="7" id="KW-0408">Iron</keyword>
<dbReference type="PANTHER" id="PTHR32552">
    <property type="entry name" value="FERRICHROME IRON RECEPTOR-RELATED"/>
    <property type="match status" value="1"/>
</dbReference>
<dbReference type="Pfam" id="PF00593">
    <property type="entry name" value="TonB_dep_Rec_b-barrel"/>
    <property type="match status" value="1"/>
</dbReference>
<evidence type="ECO:0000259" key="14">
    <source>
        <dbReference type="Pfam" id="PF00593"/>
    </source>
</evidence>
<dbReference type="InterPro" id="IPR036942">
    <property type="entry name" value="Beta-barrel_TonB_sf"/>
</dbReference>
<keyword evidence="4" id="KW-0410">Iron transport</keyword>
<evidence type="ECO:0000256" key="13">
    <source>
        <dbReference type="RuleBase" id="RU003357"/>
    </source>
</evidence>
<feature type="domain" description="TonB-dependent receptor plug" evidence="15">
    <location>
        <begin position="9"/>
        <end position="120"/>
    </location>
</feature>
<evidence type="ECO:0000256" key="1">
    <source>
        <dbReference type="ARBA" id="ARBA00004571"/>
    </source>
</evidence>
<dbReference type="Proteomes" id="UP001516351">
    <property type="component" value="Unassembled WGS sequence"/>
</dbReference>
<keyword evidence="5 12" id="KW-0812">Transmembrane</keyword>
<evidence type="ECO:0000256" key="4">
    <source>
        <dbReference type="ARBA" id="ARBA00022496"/>
    </source>
</evidence>
<comment type="similarity">
    <text evidence="12 13">Belongs to the TonB-dependent receptor family.</text>
</comment>
<evidence type="ECO:0000256" key="6">
    <source>
        <dbReference type="ARBA" id="ARBA00022729"/>
    </source>
</evidence>
<keyword evidence="6" id="KW-0732">Signal</keyword>
<keyword evidence="9 13" id="KW-0798">TonB box</keyword>
<dbReference type="EMBL" id="JABXXV010000005">
    <property type="protein sequence ID" value="NVN47316.1"/>
    <property type="molecule type" value="Genomic_DNA"/>
</dbReference>
<keyword evidence="8" id="KW-0406">Ion transport</keyword>
<dbReference type="PANTHER" id="PTHR32552:SF89">
    <property type="entry name" value="CATECHOLATE SIDEROPHORE RECEPTOR FIU"/>
    <property type="match status" value="1"/>
</dbReference>
<name>A0ABX2P5V2_9PROT</name>
<evidence type="ECO:0000256" key="9">
    <source>
        <dbReference type="ARBA" id="ARBA00023077"/>
    </source>
</evidence>
<dbReference type="InterPro" id="IPR000531">
    <property type="entry name" value="Beta-barrel_TonB"/>
</dbReference>
<evidence type="ECO:0000313" key="16">
    <source>
        <dbReference type="EMBL" id="NVN47316.1"/>
    </source>
</evidence>
<dbReference type="Gene3D" id="2.40.170.20">
    <property type="entry name" value="TonB-dependent receptor, beta-barrel domain"/>
    <property type="match status" value="1"/>
</dbReference>
<evidence type="ECO:0000256" key="3">
    <source>
        <dbReference type="ARBA" id="ARBA00022452"/>
    </source>
</evidence>
<evidence type="ECO:0000259" key="15">
    <source>
        <dbReference type="Pfam" id="PF07715"/>
    </source>
</evidence>
<dbReference type="InterPro" id="IPR039426">
    <property type="entry name" value="TonB-dep_rcpt-like"/>
</dbReference>